<protein>
    <submittedName>
        <fullName evidence="2">Highly conserved protein containing a thioredoxin domain</fullName>
    </submittedName>
</protein>
<proteinExistence type="predicted"/>
<dbReference type="Pfam" id="PF13899">
    <property type="entry name" value="Thioredoxin_7"/>
    <property type="match status" value="1"/>
</dbReference>
<dbReference type="OrthoDB" id="5372481at2"/>
<dbReference type="Gene3D" id="3.40.30.10">
    <property type="entry name" value="Glutaredoxin"/>
    <property type="match status" value="1"/>
</dbReference>
<evidence type="ECO:0000256" key="1">
    <source>
        <dbReference type="ARBA" id="ARBA00022729"/>
    </source>
</evidence>
<keyword evidence="1" id="KW-0732">Signal</keyword>
<sequence>MKKILLMIPLIMFGIDYYSYKDAVKKAKELHKPVMIEITSSRCHYCKWMESTTLQDKEVVSFIQKNFIPVRIDVSKEEIPKGIEYSMTPTFIFMDPKGRIIKKIPGAWKKEDFFKILKEVKE</sequence>
<dbReference type="InterPro" id="IPR036249">
    <property type="entry name" value="Thioredoxin-like_sf"/>
</dbReference>
<dbReference type="RefSeq" id="WP_084274915.1">
    <property type="nucleotide sequence ID" value="NZ_AP026671.1"/>
</dbReference>
<evidence type="ECO:0000313" key="3">
    <source>
        <dbReference type="Proteomes" id="UP000192602"/>
    </source>
</evidence>
<name>A0A1W1WQP6_9BACT</name>
<accession>A0A1W1WQP6</accession>
<dbReference type="EMBL" id="FWWZ01000001">
    <property type="protein sequence ID" value="SMC08641.1"/>
    <property type="molecule type" value="Genomic_DNA"/>
</dbReference>
<dbReference type="SUPFAM" id="SSF52833">
    <property type="entry name" value="Thioredoxin-like"/>
    <property type="match status" value="1"/>
</dbReference>
<reference evidence="3" key="1">
    <citation type="submission" date="2017-04" db="EMBL/GenBank/DDBJ databases">
        <authorList>
            <person name="Varghese N."/>
            <person name="Submissions S."/>
        </authorList>
    </citation>
    <scope>NUCLEOTIDE SEQUENCE [LARGE SCALE GENOMIC DNA]</scope>
    <source>
        <strain evidence="3">DSM 16512</strain>
    </source>
</reference>
<keyword evidence="3" id="KW-1185">Reference proteome</keyword>
<evidence type="ECO:0000313" key="2">
    <source>
        <dbReference type="EMBL" id="SMC08641.1"/>
    </source>
</evidence>
<dbReference type="PANTHER" id="PTHR15337:SF11">
    <property type="entry name" value="THIOREDOXIN DOMAIN-CONTAINING PROTEIN"/>
    <property type="match status" value="1"/>
</dbReference>
<organism evidence="2 3">
    <name type="scientific">Nitratiruptor tergarcus DSM 16512</name>
    <dbReference type="NCBI Taxonomy" id="1069081"/>
    <lineage>
        <taxon>Bacteria</taxon>
        <taxon>Pseudomonadati</taxon>
        <taxon>Campylobacterota</taxon>
        <taxon>Epsilonproteobacteria</taxon>
        <taxon>Nautiliales</taxon>
        <taxon>Nitratiruptoraceae</taxon>
        <taxon>Nitratiruptor</taxon>
    </lineage>
</organism>
<dbReference type="STRING" id="1069081.SAMN05660197_0400"/>
<dbReference type="Proteomes" id="UP000192602">
    <property type="component" value="Unassembled WGS sequence"/>
</dbReference>
<dbReference type="InterPro" id="IPR051099">
    <property type="entry name" value="AGR/TXD"/>
</dbReference>
<dbReference type="PANTHER" id="PTHR15337">
    <property type="entry name" value="ANTERIOR GRADIENT PROTEIN-RELATED"/>
    <property type="match status" value="1"/>
</dbReference>
<dbReference type="AlphaFoldDB" id="A0A1W1WQP6"/>
<gene>
    <name evidence="2" type="ORF">SAMN05660197_0400</name>
</gene>